<dbReference type="Proteomes" id="UP000183031">
    <property type="component" value="Unassembled WGS sequence"/>
</dbReference>
<evidence type="ECO:0000313" key="1">
    <source>
        <dbReference type="EMBL" id="SCZ06587.1"/>
    </source>
</evidence>
<dbReference type="Pfam" id="PF12318">
    <property type="entry name" value="FAD-SLDH"/>
    <property type="match status" value="1"/>
</dbReference>
<accession>A0A1G5L174</accession>
<protein>
    <submittedName>
        <fullName evidence="1">Membrane bound FAD containing D-sorbitol dehydrogenase</fullName>
    </submittedName>
</protein>
<comment type="caution">
    <text evidence="1">The sequence shown here is derived from an EMBL/GenBank/DDBJ whole genome shotgun (WGS) entry which is preliminary data.</text>
</comment>
<keyword evidence="2" id="KW-1185">Reference proteome</keyword>
<dbReference type="InterPro" id="IPR024651">
    <property type="entry name" value="FAD-SLDH_ssu"/>
</dbReference>
<sequence length="196" mass="21987">MSLKIVLTRREALGKMVGVIVAASLLPYSNITYAERTQIAASPVEYAQFLQISRKITEFDDLDVTLSARYFSALREHFPQLNSQLNALFILSQQATDAETLNRHAIEQGQRELIQAIVTAWYTGTVDPSNAEQGQLISYKEALMYRTVQDALIVPTWCNFGPLWWTGLPPGVTRQPSIPATDLPAVADKKKYEDRV</sequence>
<gene>
    <name evidence="1" type="ORF">SAMN02927935_03878</name>
</gene>
<reference evidence="1 2" key="1">
    <citation type="submission" date="2016-10" db="EMBL/GenBank/DDBJ databases">
        <authorList>
            <person name="Varghese N."/>
            <person name="Submissions S."/>
        </authorList>
    </citation>
    <scope>NUCLEOTIDE SEQUENCE [LARGE SCALE GENOMIC DNA]</scope>
    <source>
        <strain evidence="1 2">CGMCC 1.6853</strain>
    </source>
</reference>
<dbReference type="EMBL" id="FMUT01000011">
    <property type="protein sequence ID" value="SCZ06587.1"/>
    <property type="molecule type" value="Genomic_DNA"/>
</dbReference>
<name>A0A1G5L174_9GAMM</name>
<organism evidence="1 2">
    <name type="scientific">Serratia nematodiphila</name>
    <dbReference type="NCBI Taxonomy" id="458197"/>
    <lineage>
        <taxon>Bacteria</taxon>
        <taxon>Pseudomonadati</taxon>
        <taxon>Pseudomonadota</taxon>
        <taxon>Gammaproteobacteria</taxon>
        <taxon>Enterobacterales</taxon>
        <taxon>Yersiniaceae</taxon>
        <taxon>Serratia</taxon>
    </lineage>
</organism>
<proteinExistence type="predicted"/>
<evidence type="ECO:0000313" key="2">
    <source>
        <dbReference type="Proteomes" id="UP000183031"/>
    </source>
</evidence>
<dbReference type="RefSeq" id="WP_033632180.1">
    <property type="nucleotide sequence ID" value="NZ_CBCSIN010000008.1"/>
</dbReference>